<dbReference type="AlphaFoldDB" id="A0A0U4HFB3"/>
<organism evidence="2 3">
    <name type="scientific">Pseudomonas oryzihabitans</name>
    <dbReference type="NCBI Taxonomy" id="47885"/>
    <lineage>
        <taxon>Bacteria</taxon>
        <taxon>Pseudomonadati</taxon>
        <taxon>Pseudomonadota</taxon>
        <taxon>Gammaproteobacteria</taxon>
        <taxon>Pseudomonadales</taxon>
        <taxon>Pseudomonadaceae</taxon>
        <taxon>Pseudomonas</taxon>
    </lineage>
</organism>
<proteinExistence type="predicted"/>
<evidence type="ECO:0000313" key="3">
    <source>
        <dbReference type="Proteomes" id="UP000064137"/>
    </source>
</evidence>
<accession>A0A0U4HFB3</accession>
<dbReference type="InterPro" id="IPR025484">
    <property type="entry name" value="DUF4376"/>
</dbReference>
<name>A0A0U4HFB3_9PSED</name>
<sequence>MADKWVQVEIADLSVIGQVLARVGQTDPEKSMYVQGMLQVQGVTLAALKRAVAAVDPATIRAEGLKADISARRYAEETRGITVSGVSVATDRESQGLITGAALAATVDPAYVCRWKTPDGFVELDAAALLGMAGAIRAHVQACFDREADLLSAVKDGTYTDDMLGAGWPA</sequence>
<dbReference type="Proteomes" id="UP000064137">
    <property type="component" value="Chromosome"/>
</dbReference>
<protein>
    <recommendedName>
        <fullName evidence="1">DUF4376 domain-containing protein</fullName>
    </recommendedName>
</protein>
<dbReference type="EMBL" id="CP013987">
    <property type="protein sequence ID" value="ALZ84522.1"/>
    <property type="molecule type" value="Genomic_DNA"/>
</dbReference>
<reference evidence="2 3" key="1">
    <citation type="submission" date="2016-01" db="EMBL/GenBank/DDBJ databases">
        <title>Annotation of Pseudomonas oryzihabitans USDA-ARS-USMARC-56511.</title>
        <authorList>
            <person name="Harhay G.P."/>
            <person name="Harhay D.M."/>
            <person name="Smith T.P.L."/>
            <person name="Bono J.L."/>
            <person name="Heaton M.P."/>
            <person name="Clawson M.L."/>
            <person name="Chitko-Mckown C.G."/>
            <person name="Capik S.F."/>
            <person name="DeDonder K.D."/>
            <person name="Apley M.D."/>
            <person name="Lubbers B.V."/>
            <person name="White B.J."/>
            <person name="Larson R.L."/>
        </authorList>
    </citation>
    <scope>NUCLEOTIDE SEQUENCE [LARGE SCALE GENOMIC DNA]</scope>
    <source>
        <strain evidence="2 3">USDA-ARS-USMARC-56511</strain>
    </source>
</reference>
<gene>
    <name evidence="2" type="ORF">APT59_10025</name>
</gene>
<evidence type="ECO:0000259" key="1">
    <source>
        <dbReference type="Pfam" id="PF14301"/>
    </source>
</evidence>
<dbReference type="Pfam" id="PF14301">
    <property type="entry name" value="DUF4376"/>
    <property type="match status" value="1"/>
</dbReference>
<feature type="domain" description="DUF4376" evidence="1">
    <location>
        <begin position="65"/>
        <end position="158"/>
    </location>
</feature>
<evidence type="ECO:0000313" key="2">
    <source>
        <dbReference type="EMBL" id="ALZ84522.1"/>
    </source>
</evidence>
<dbReference type="RefSeq" id="WP_059314713.1">
    <property type="nucleotide sequence ID" value="NZ_CP013987.1"/>
</dbReference>
<dbReference type="KEGG" id="por:APT59_10025"/>